<organism evidence="3 4">
    <name type="scientific">Prauserella oleivorans</name>
    <dbReference type="NCBI Taxonomy" id="1478153"/>
    <lineage>
        <taxon>Bacteria</taxon>
        <taxon>Bacillati</taxon>
        <taxon>Actinomycetota</taxon>
        <taxon>Actinomycetes</taxon>
        <taxon>Pseudonocardiales</taxon>
        <taxon>Pseudonocardiaceae</taxon>
        <taxon>Prauserella</taxon>
    </lineage>
</organism>
<protein>
    <submittedName>
        <fullName evidence="3">Long-chain fatty acid--CoA ligase</fullName>
    </submittedName>
</protein>
<reference evidence="4" key="1">
    <citation type="journal article" date="2019" name="Int. J. Syst. Evol. Microbiol.">
        <title>The Global Catalogue of Microorganisms (GCM) 10K type strain sequencing project: providing services to taxonomists for standard genome sequencing and annotation.</title>
        <authorList>
            <consortium name="The Broad Institute Genomics Platform"/>
            <consortium name="The Broad Institute Genome Sequencing Center for Infectious Disease"/>
            <person name="Wu L."/>
            <person name="Ma J."/>
        </authorList>
    </citation>
    <scope>NUCLEOTIDE SEQUENCE [LARGE SCALE GENOMIC DNA]</scope>
    <source>
        <strain evidence="4">IBRC-M 10906</strain>
    </source>
</reference>
<keyword evidence="4" id="KW-1185">Reference proteome</keyword>
<dbReference type="Pfam" id="PF13193">
    <property type="entry name" value="AMP-binding_C"/>
    <property type="match status" value="1"/>
</dbReference>
<dbReference type="Gene3D" id="3.30.300.30">
    <property type="match status" value="1"/>
</dbReference>
<dbReference type="InterPro" id="IPR020845">
    <property type="entry name" value="AMP-binding_CS"/>
</dbReference>
<dbReference type="PANTHER" id="PTHR43767:SF11">
    <property type="entry name" value="MEDIUM-CHAIN-FATTY-ACID--COA LIGASE"/>
    <property type="match status" value="1"/>
</dbReference>
<comment type="caution">
    <text evidence="3">The sequence shown here is derived from an EMBL/GenBank/DDBJ whole genome shotgun (WGS) entry which is preliminary data.</text>
</comment>
<dbReference type="CDD" id="cd12119">
    <property type="entry name" value="ttLC_FACS_AlkK_like"/>
    <property type="match status" value="1"/>
</dbReference>
<name>A0ABW5WGI4_9PSEU</name>
<dbReference type="SUPFAM" id="SSF56801">
    <property type="entry name" value="Acetyl-CoA synthetase-like"/>
    <property type="match status" value="1"/>
</dbReference>
<feature type="domain" description="AMP-dependent synthetase/ligase" evidence="1">
    <location>
        <begin position="23"/>
        <end position="397"/>
    </location>
</feature>
<evidence type="ECO:0000259" key="1">
    <source>
        <dbReference type="Pfam" id="PF00501"/>
    </source>
</evidence>
<dbReference type="InterPro" id="IPR050237">
    <property type="entry name" value="ATP-dep_AMP-bd_enzyme"/>
</dbReference>
<dbReference type="EMBL" id="JBHUOF010000042">
    <property type="protein sequence ID" value="MFD2802222.1"/>
    <property type="molecule type" value="Genomic_DNA"/>
</dbReference>
<feature type="domain" description="AMP-binding enzyme C-terminal" evidence="2">
    <location>
        <begin position="446"/>
        <end position="520"/>
    </location>
</feature>
<accession>A0ABW5WGI4</accession>
<dbReference type="InterPro" id="IPR042099">
    <property type="entry name" value="ANL_N_sf"/>
</dbReference>
<gene>
    <name evidence="3" type="ORF">ACFS2C_22805</name>
</gene>
<evidence type="ECO:0000259" key="2">
    <source>
        <dbReference type="Pfam" id="PF13193"/>
    </source>
</evidence>
<dbReference type="InterPro" id="IPR025110">
    <property type="entry name" value="AMP-bd_C"/>
</dbReference>
<evidence type="ECO:0000313" key="4">
    <source>
        <dbReference type="Proteomes" id="UP001597478"/>
    </source>
</evidence>
<dbReference type="Proteomes" id="UP001597478">
    <property type="component" value="Unassembled WGS sequence"/>
</dbReference>
<dbReference type="NCBIfam" id="NF004837">
    <property type="entry name" value="PRK06187.1"/>
    <property type="match status" value="1"/>
</dbReference>
<keyword evidence="3" id="KW-0436">Ligase</keyword>
<dbReference type="InterPro" id="IPR045851">
    <property type="entry name" value="AMP-bd_C_sf"/>
</dbReference>
<dbReference type="PANTHER" id="PTHR43767">
    <property type="entry name" value="LONG-CHAIN-FATTY-ACID--COA LIGASE"/>
    <property type="match status" value="1"/>
</dbReference>
<dbReference type="RefSeq" id="WP_377389894.1">
    <property type="nucleotide sequence ID" value="NZ_JBHSAN010000019.1"/>
</dbReference>
<dbReference type="InterPro" id="IPR000873">
    <property type="entry name" value="AMP-dep_synth/lig_dom"/>
</dbReference>
<sequence>MLSTMQDGQLSLAHLLRHGSTLHADSEVVTWTGSGARRATYAQVGKRAAQLANALRGLGVTGDQRVGTFMWNNAEHVEAYLAIPAMGAVLHTLNIRLFPEQLVFVANHAEDHVVIVDGTLIPLFAKQLPQLKTVRHVIVANGDAASLEAPDGVQVHSYDELLAGQPEEFDWPEIDERSAAAMCYTSGTTGDPKGVVYSHRSIWLHSMQVCMSDGMRLDESDKALVIVPQFHAMSWGVPYAAFMAGASMVMPDRFLQPEPIAQILAAEKPTHAAAVPTIWQGLLQYLDANPQDISHLREVVVGGSAAPPAMMHAFEERYGVPVLHAWGMTETSPLGSVARPPAGTSGEEAWKYRYTQGRFPASVRARLIDDDGNEVPWDGESVGELEVAGPWIAGGYHGGVDPDKFHDGWLRTGDVGKITPNGYLTLTDRAKDVIKSGGEWISSVDLENQVMGHPAVAEAAVVGVPDEKWDERPLVAVVVKEGEQVTAEELREFLRDKVAKWQLPEYWTFVPEVPKTSVGKFDKKRLRAAHAEGKLDISHF</sequence>
<dbReference type="Pfam" id="PF00501">
    <property type="entry name" value="AMP-binding"/>
    <property type="match status" value="1"/>
</dbReference>
<proteinExistence type="predicted"/>
<dbReference type="Gene3D" id="3.40.50.12780">
    <property type="entry name" value="N-terminal domain of ligase-like"/>
    <property type="match status" value="1"/>
</dbReference>
<evidence type="ECO:0000313" key="3">
    <source>
        <dbReference type="EMBL" id="MFD2802222.1"/>
    </source>
</evidence>
<dbReference type="GO" id="GO:0016874">
    <property type="term" value="F:ligase activity"/>
    <property type="evidence" value="ECO:0007669"/>
    <property type="project" value="UniProtKB-KW"/>
</dbReference>
<dbReference type="PROSITE" id="PS00455">
    <property type="entry name" value="AMP_BINDING"/>
    <property type="match status" value="1"/>
</dbReference>